<name>A0A1I7W285_LOALO</name>
<dbReference type="Proteomes" id="UP000095285">
    <property type="component" value="Unassembled WGS sequence"/>
</dbReference>
<evidence type="ECO:0000256" key="3">
    <source>
        <dbReference type="ARBA" id="ARBA00011914"/>
    </source>
</evidence>
<dbReference type="WBParaSite" id="EN70_8870">
    <property type="protein sequence ID" value="EN70_8870"/>
    <property type="gene ID" value="EN70_8870"/>
</dbReference>
<evidence type="ECO:0000256" key="2">
    <source>
        <dbReference type="ARBA" id="ARBA00004496"/>
    </source>
</evidence>
<keyword evidence="8" id="KW-0539">Nucleus</keyword>
<dbReference type="AlphaFoldDB" id="A0A1I7W285"/>
<comment type="subcellular location">
    <subcellularLocation>
        <location evidence="2">Cytoplasm</location>
    </subcellularLocation>
    <subcellularLocation>
        <location evidence="1">Nucleus</location>
    </subcellularLocation>
</comment>
<evidence type="ECO:0000313" key="11">
    <source>
        <dbReference type="WBParaSite" id="EN70_8870"/>
    </source>
</evidence>
<reference evidence="11" key="2">
    <citation type="submission" date="2016-11" db="UniProtKB">
        <authorList>
            <consortium name="WormBaseParasite"/>
        </authorList>
    </citation>
    <scope>IDENTIFICATION</scope>
</reference>
<keyword evidence="6" id="KW-0489">Methyltransferase</keyword>
<evidence type="ECO:0000256" key="7">
    <source>
        <dbReference type="ARBA" id="ARBA00022679"/>
    </source>
</evidence>
<dbReference type="PANTHER" id="PTHR13539">
    <property type="entry name" value="CALMODULIN-LYSINE N-METHYLTRANSFERASE"/>
    <property type="match status" value="1"/>
</dbReference>
<dbReference type="GO" id="GO:0005737">
    <property type="term" value="C:cytoplasm"/>
    <property type="evidence" value="ECO:0007669"/>
    <property type="project" value="UniProtKB-SubCell"/>
</dbReference>
<evidence type="ECO:0000313" key="10">
    <source>
        <dbReference type="Proteomes" id="UP000095285"/>
    </source>
</evidence>
<dbReference type="Pfam" id="PF10294">
    <property type="entry name" value="Methyltransf_16"/>
    <property type="match status" value="1"/>
</dbReference>
<feature type="compositionally biased region" description="Basic and acidic residues" evidence="9">
    <location>
        <begin position="30"/>
        <end position="52"/>
    </location>
</feature>
<keyword evidence="5" id="KW-0963">Cytoplasm</keyword>
<dbReference type="EC" id="2.1.1.60" evidence="3"/>
<evidence type="ECO:0000256" key="4">
    <source>
        <dbReference type="ARBA" id="ARBA00020594"/>
    </source>
</evidence>
<evidence type="ECO:0000256" key="6">
    <source>
        <dbReference type="ARBA" id="ARBA00022603"/>
    </source>
</evidence>
<feature type="region of interest" description="Disordered" evidence="9">
    <location>
        <begin position="26"/>
        <end position="52"/>
    </location>
</feature>
<dbReference type="STRING" id="7209.A0A1I7W285"/>
<reference evidence="10" key="1">
    <citation type="submission" date="2012-04" db="EMBL/GenBank/DDBJ databases">
        <title>The Genome Sequence of Loa loa.</title>
        <authorList>
            <consortium name="The Broad Institute Genome Sequencing Platform"/>
            <consortium name="Broad Institute Genome Sequencing Center for Infectious Disease"/>
            <person name="Nutman T.B."/>
            <person name="Fink D.L."/>
            <person name="Russ C."/>
            <person name="Young S."/>
            <person name="Zeng Q."/>
            <person name="Gargeya S."/>
            <person name="Alvarado L."/>
            <person name="Berlin A."/>
            <person name="Chapman S.B."/>
            <person name="Chen Z."/>
            <person name="Freedman E."/>
            <person name="Gellesch M."/>
            <person name="Goldberg J."/>
            <person name="Griggs A."/>
            <person name="Gujja S."/>
            <person name="Heilman E.R."/>
            <person name="Heiman D."/>
            <person name="Howarth C."/>
            <person name="Mehta T."/>
            <person name="Neiman D."/>
            <person name="Pearson M."/>
            <person name="Roberts A."/>
            <person name="Saif S."/>
            <person name="Shea T."/>
            <person name="Shenoy N."/>
            <person name="Sisk P."/>
            <person name="Stolte C."/>
            <person name="Sykes S."/>
            <person name="White J."/>
            <person name="Yandava C."/>
            <person name="Haas B."/>
            <person name="Henn M.R."/>
            <person name="Nusbaum C."/>
            <person name="Birren B."/>
        </authorList>
    </citation>
    <scope>NUCLEOTIDE SEQUENCE [LARGE SCALE GENOMIC DNA]</scope>
</reference>
<proteinExistence type="predicted"/>
<dbReference type="SUPFAM" id="SSF53335">
    <property type="entry name" value="S-adenosyl-L-methionine-dependent methyltransferases"/>
    <property type="match status" value="1"/>
</dbReference>
<dbReference type="CDD" id="cd02440">
    <property type="entry name" value="AdoMet_MTases"/>
    <property type="match status" value="1"/>
</dbReference>
<dbReference type="Gene3D" id="3.40.50.150">
    <property type="entry name" value="Vaccinia Virus protein VP39"/>
    <property type="match status" value="1"/>
</dbReference>
<keyword evidence="10" id="KW-1185">Reference proteome</keyword>
<protein>
    <recommendedName>
        <fullName evidence="4">Calmodulin-lysine N-methyltransferase</fullName>
        <ecNumber evidence="3">2.1.1.60</ecNumber>
    </recommendedName>
</protein>
<dbReference type="GO" id="GO:0018025">
    <property type="term" value="F:calmodulin-lysine N-methyltransferase activity"/>
    <property type="evidence" value="ECO:0007669"/>
    <property type="project" value="UniProtKB-EC"/>
</dbReference>
<organism evidence="10 11">
    <name type="scientific">Loa loa</name>
    <name type="common">Eye worm</name>
    <name type="synonym">Filaria loa</name>
    <dbReference type="NCBI Taxonomy" id="7209"/>
    <lineage>
        <taxon>Eukaryota</taxon>
        <taxon>Metazoa</taxon>
        <taxon>Ecdysozoa</taxon>
        <taxon>Nematoda</taxon>
        <taxon>Chromadorea</taxon>
        <taxon>Rhabditida</taxon>
        <taxon>Spirurina</taxon>
        <taxon>Spiruromorpha</taxon>
        <taxon>Filarioidea</taxon>
        <taxon>Onchocercidae</taxon>
        <taxon>Loa</taxon>
    </lineage>
</organism>
<evidence type="ECO:0000256" key="8">
    <source>
        <dbReference type="ARBA" id="ARBA00023242"/>
    </source>
</evidence>
<accession>A0A1I7W285</accession>
<evidence type="ECO:0000256" key="1">
    <source>
        <dbReference type="ARBA" id="ARBA00004123"/>
    </source>
</evidence>
<dbReference type="InterPro" id="IPR029063">
    <property type="entry name" value="SAM-dependent_MTases_sf"/>
</dbReference>
<dbReference type="GO" id="GO:0032259">
    <property type="term" value="P:methylation"/>
    <property type="evidence" value="ECO:0007669"/>
    <property type="project" value="UniProtKB-KW"/>
</dbReference>
<evidence type="ECO:0000256" key="9">
    <source>
        <dbReference type="SAM" id="MobiDB-lite"/>
    </source>
</evidence>
<dbReference type="InterPro" id="IPR019410">
    <property type="entry name" value="Methyltransf_16"/>
</dbReference>
<dbReference type="GO" id="GO:0005634">
    <property type="term" value="C:nucleus"/>
    <property type="evidence" value="ECO:0007669"/>
    <property type="project" value="UniProtKB-SubCell"/>
</dbReference>
<keyword evidence="7" id="KW-0808">Transferase</keyword>
<dbReference type="InterPro" id="IPR025800">
    <property type="entry name" value="CaM-Lys-N-MeTrfase"/>
</dbReference>
<sequence length="327" mass="37534">MDDIDFDGEDGNGKLSMIDEEDLTVIPSKRSKEEKEKPPKGEVSKHEKPLSEAKVSKARQRWNLLSYHVRCNYRKRARGITIDVETMFLVFEAFFIPKHSNVGRWYHLKSPVGNVEFDVHIYSTVTITPNILIGFNNSGNIRIWPSEECLAYYLLKHEKLVRSKTILELGSGMAGLSGLTSAALGAAEVVLTDGNEKSVENIRRIVEINKLSNYVTCFVLPWNVTIPNKQFDAILCADCLFFTEEHRILLNCIYKHLKSDGIAYVVAPDRGGTVREFLDLVYEERKRWQSVNVSFHIENEAEIYSKLKMRHCNIHLEIPMFLILKKK</sequence>
<evidence type="ECO:0000256" key="5">
    <source>
        <dbReference type="ARBA" id="ARBA00022490"/>
    </source>
</evidence>
<dbReference type="PANTHER" id="PTHR13539:SF3">
    <property type="entry name" value="CALMODULIN-LYSINE N-METHYLTRANSFERASE"/>
    <property type="match status" value="1"/>
</dbReference>